<dbReference type="RefSeq" id="WP_321549503.1">
    <property type="nucleotide sequence ID" value="NZ_JAXIVS010000012.1"/>
</dbReference>
<gene>
    <name evidence="1" type="ORF">SYV04_30630</name>
</gene>
<proteinExistence type="predicted"/>
<evidence type="ECO:0000313" key="2">
    <source>
        <dbReference type="Proteomes" id="UP001291309"/>
    </source>
</evidence>
<dbReference type="GO" id="GO:0005524">
    <property type="term" value="F:ATP binding"/>
    <property type="evidence" value="ECO:0007669"/>
    <property type="project" value="UniProtKB-KW"/>
</dbReference>
<organism evidence="1 2">
    <name type="scientific">Hyalangium rubrum</name>
    <dbReference type="NCBI Taxonomy" id="3103134"/>
    <lineage>
        <taxon>Bacteria</taxon>
        <taxon>Pseudomonadati</taxon>
        <taxon>Myxococcota</taxon>
        <taxon>Myxococcia</taxon>
        <taxon>Myxococcales</taxon>
        <taxon>Cystobacterineae</taxon>
        <taxon>Archangiaceae</taxon>
        <taxon>Hyalangium</taxon>
    </lineage>
</organism>
<dbReference type="SUPFAM" id="SSF52540">
    <property type="entry name" value="P-loop containing nucleoside triphosphate hydrolases"/>
    <property type="match status" value="1"/>
</dbReference>
<dbReference type="Proteomes" id="UP001291309">
    <property type="component" value="Unassembled WGS sequence"/>
</dbReference>
<protein>
    <submittedName>
        <fullName evidence="1">ATP-binding protein</fullName>
    </submittedName>
</protein>
<sequence length="1335" mass="148796">MAERKWGAIASGATFEALATTVVFFEDPKASLFGRRGKDGGQDARSGDGIRVFQAKHHESGSAASAIRDAKREAEKIEKYRQPGHSRYGQWKGVSHWRLVTNATFNPTDKQTWDAEVVPLFAKQGLVADYWERENLNALLDKHPEIHRSFFENEARAFLSVPEIKERLPNQEPFLRRDELGPFCGRQSEVAKLRDFLLSQQLFLVVHGAGGMGKTRLLVEAGETIASEGKWQVLWANVASMAASGAWFDAIVPERSTLLLLDEPTNELLLQQLAEQLGGRLGRAAQWKVAVAVRSPKDPVLRFLRSARMKSRVQELPIAALRSADAEAMCEELLKAGPLGKLPEEDRRDAAREISKRFSRHPVWLTLAVQHLEDHGNLKQIPANATDLAEEYLLEIERSQSDVSPESVRDLLRWVALVGTVTREDDATIKMIGEGSGIGSVVDVRQRLASLVGRRVLIERGARNRFVELKPDVLRDHVLLRWLSTVVGGAQPIVASDDAKALLEFVRNATLSGSLSGLGRAILVSLARTEFLLRLSEYDLQFLADFFTSIEASVSSMTASQRMSLADILEAVAPFQPRAAASLVKTMRETHADDETVEGIFSAKVIGQSDVVLSLAWPLFHGAMGAESVDERESVLRELCALTEAEAELAHTLPRGLPNDGKRAAALVERVLEGGPQFWSDYDETAKAIGIELLATLTQHPPTRGQTALLKALIQPVLSLERRQTWIDEYTVHIQTFAIGPDHTAWAVRNDLLNRLKAALSSDGTPVESRIQLWHVFAEAHRDINQLCRRGKSDQYYALLLDDLMWTHGLMARRRASVEELSAAREVWNWHYRFESDLKLKDASVELERLYEANDLAKEFEPLLSRDEWEQKGPRASQKATALASTTRPDEITRFVKRAVSFLGEEHKLYSLMGVAWSLGEHAESRDVVRTFVKSCLHQSAVSPQSDFGVTTAVSWVATVRKGLHPERAHILVNELLAECGSDDQRANLLQHIYGRVPKLRDVGEFTADEHTLLRGSRLLFTSTGRDVAFIAALALTLNHDWPRLQPLLEDVLRSIPPERQPQAVRALVDAVYWAVREDDPSRRPSGLAEWLLDQLLTLPDFDDLRGDGEWNLAEILKRVGYVRVSWLPEALARRRDQEASRADDHKARAVSYHARISKYVRRVTVADVNDAAVKKTVDDLLTFVNDNSSVGYHLPEVLRDIDPEGFLVPEAVAAQCQAGGDSEFARRLARIGGAYAVNSAPWRTIAAATIRAGTFHGADALRPIYGALGVRGVRSWSGTPGEVPPIFVEAVDEAQAALNAEADEYLRPYWQFRLSIAEADLREQEQDAKEERGE</sequence>
<dbReference type="InterPro" id="IPR027417">
    <property type="entry name" value="P-loop_NTPase"/>
</dbReference>
<accession>A0ABU5HBY0</accession>
<reference evidence="1 2" key="1">
    <citation type="submission" date="2023-12" db="EMBL/GenBank/DDBJ databases">
        <title>the genome sequence of Hyalangium sp. s54d21.</title>
        <authorList>
            <person name="Zhang X."/>
        </authorList>
    </citation>
    <scope>NUCLEOTIDE SEQUENCE [LARGE SCALE GENOMIC DNA]</scope>
    <source>
        <strain evidence="2">s54d21</strain>
    </source>
</reference>
<dbReference type="EMBL" id="JAXIVS010000012">
    <property type="protein sequence ID" value="MDY7230790.1"/>
    <property type="molecule type" value="Genomic_DNA"/>
</dbReference>
<keyword evidence="1" id="KW-0547">Nucleotide-binding</keyword>
<comment type="caution">
    <text evidence="1">The sequence shown here is derived from an EMBL/GenBank/DDBJ whole genome shotgun (WGS) entry which is preliminary data.</text>
</comment>
<keyword evidence="1" id="KW-0067">ATP-binding</keyword>
<dbReference type="Gene3D" id="3.40.50.300">
    <property type="entry name" value="P-loop containing nucleotide triphosphate hydrolases"/>
    <property type="match status" value="1"/>
</dbReference>
<name>A0ABU5HBY0_9BACT</name>
<evidence type="ECO:0000313" key="1">
    <source>
        <dbReference type="EMBL" id="MDY7230790.1"/>
    </source>
</evidence>
<keyword evidence="2" id="KW-1185">Reference proteome</keyword>